<dbReference type="AlphaFoldDB" id="A0A6M9AWT1"/>
<dbReference type="CTD" id="4537"/>
<evidence type="ECO:0000256" key="8">
    <source>
        <dbReference type="ARBA" id="ARBA00049551"/>
    </source>
</evidence>
<keyword evidence="9 10" id="KW-0496">Mitochondrion</keyword>
<feature type="transmembrane region" description="Helical" evidence="9">
    <location>
        <begin position="57"/>
        <end position="78"/>
    </location>
</feature>
<evidence type="ECO:0000256" key="4">
    <source>
        <dbReference type="ARBA" id="ARBA00022448"/>
    </source>
</evidence>
<dbReference type="Pfam" id="PF00507">
    <property type="entry name" value="Oxidored_q4"/>
    <property type="match status" value="1"/>
</dbReference>
<gene>
    <name evidence="10" type="primary">ND3</name>
</gene>
<dbReference type="GO" id="GO:0030964">
    <property type="term" value="C:NADH dehydrogenase complex"/>
    <property type="evidence" value="ECO:0007669"/>
    <property type="project" value="TreeGrafter"/>
</dbReference>
<reference evidence="10" key="1">
    <citation type="submission" date="2018-10" db="EMBL/GenBank/DDBJ databases">
        <title>Mitochondrial genome of four interrelated genera and Comparative analysis in the family Vespidae (Hymenoptera: Vespidae).</title>
        <authorList>
            <person name="Zhang Q.-H."/>
            <person name="Li T.-J."/>
        </authorList>
    </citation>
    <scope>NUCLEOTIDE SEQUENCE</scope>
</reference>
<keyword evidence="9" id="KW-0249">Electron transport</keyword>
<dbReference type="Gene3D" id="1.20.58.1610">
    <property type="entry name" value="NADH:ubiquinone/plastoquinone oxidoreductase, chain 3"/>
    <property type="match status" value="1"/>
</dbReference>
<name>A0A6M9AWT1_9HYME</name>
<dbReference type="GeneID" id="55631420"/>
<feature type="transmembrane region" description="Helical" evidence="9">
    <location>
        <begin position="6"/>
        <end position="25"/>
    </location>
</feature>
<evidence type="ECO:0000256" key="6">
    <source>
        <dbReference type="ARBA" id="ARBA00022989"/>
    </source>
</evidence>
<keyword evidence="7 9" id="KW-0472">Membrane</keyword>
<keyword evidence="6 9" id="KW-1133">Transmembrane helix</keyword>
<dbReference type="GO" id="GO:0031966">
    <property type="term" value="C:mitochondrial membrane"/>
    <property type="evidence" value="ECO:0007669"/>
    <property type="project" value="UniProtKB-SubCell"/>
</dbReference>
<keyword evidence="9" id="KW-0830">Ubiquinone</keyword>
<organism evidence="10">
    <name type="scientific">Rhynchium aff. brunneum GX</name>
    <dbReference type="NCBI Taxonomy" id="2742728"/>
    <lineage>
        <taxon>Eukaryota</taxon>
        <taxon>Metazoa</taxon>
        <taxon>Ecdysozoa</taxon>
        <taxon>Arthropoda</taxon>
        <taxon>Hexapoda</taxon>
        <taxon>Insecta</taxon>
        <taxon>Pterygota</taxon>
        <taxon>Neoptera</taxon>
        <taxon>Endopterygota</taxon>
        <taxon>Hymenoptera</taxon>
        <taxon>Apocrita</taxon>
        <taxon>Aculeata</taxon>
        <taxon>Vespoidea</taxon>
        <taxon>Vespidae</taxon>
        <taxon>Eumeninae</taxon>
        <taxon>Rhynchium</taxon>
    </lineage>
</organism>
<feature type="transmembrane region" description="Helical" evidence="9">
    <location>
        <begin position="90"/>
        <end position="109"/>
    </location>
</feature>
<dbReference type="InterPro" id="IPR038430">
    <property type="entry name" value="NDAH_ubi_oxred_su3_sf"/>
</dbReference>
<comment type="catalytic activity">
    <reaction evidence="8 9">
        <text>a ubiquinone + NADH + 5 H(+)(in) = a ubiquinol + NAD(+) + 4 H(+)(out)</text>
        <dbReference type="Rhea" id="RHEA:29091"/>
        <dbReference type="Rhea" id="RHEA-COMP:9565"/>
        <dbReference type="Rhea" id="RHEA-COMP:9566"/>
        <dbReference type="ChEBI" id="CHEBI:15378"/>
        <dbReference type="ChEBI" id="CHEBI:16389"/>
        <dbReference type="ChEBI" id="CHEBI:17976"/>
        <dbReference type="ChEBI" id="CHEBI:57540"/>
        <dbReference type="ChEBI" id="CHEBI:57945"/>
        <dbReference type="EC" id="7.1.1.2"/>
    </reaction>
</comment>
<sequence length="118" mass="13924">MLKLLLLMSTPIIIVILLILINLFFSKKSILDREKPSPFECGFNPITNARLPFTIQFFIIMIIFLIFDIEIIILIPLIPSLKLNMNLFTWFISSLIIIFILFFGLIYEWNEQSTIWIK</sequence>
<keyword evidence="9" id="KW-1278">Translocase</keyword>
<comment type="subcellular location">
    <subcellularLocation>
        <location evidence="1">Membrane</location>
    </subcellularLocation>
    <subcellularLocation>
        <location evidence="9">Mitochondrion membrane</location>
        <topology evidence="9">Multi-pass membrane protein</topology>
    </subcellularLocation>
</comment>
<dbReference type="RefSeq" id="YP_009859771.1">
    <property type="nucleotide sequence ID" value="NC_048885.1"/>
</dbReference>
<evidence type="ECO:0000256" key="3">
    <source>
        <dbReference type="ARBA" id="ARBA00021007"/>
    </source>
</evidence>
<proteinExistence type="inferred from homology"/>
<comment type="similarity">
    <text evidence="2 9">Belongs to the complex I subunit 3 family.</text>
</comment>
<geneLocation type="mitochondrion" evidence="10"/>
<protein>
    <recommendedName>
        <fullName evidence="3 9">NADH-ubiquinone oxidoreductase chain 3</fullName>
        <ecNumber evidence="9">7.1.1.2</ecNumber>
    </recommendedName>
</protein>
<keyword evidence="4 9" id="KW-0813">Transport</keyword>
<evidence type="ECO:0000256" key="1">
    <source>
        <dbReference type="ARBA" id="ARBA00004370"/>
    </source>
</evidence>
<evidence type="ECO:0000256" key="7">
    <source>
        <dbReference type="ARBA" id="ARBA00023136"/>
    </source>
</evidence>
<dbReference type="GO" id="GO:0008137">
    <property type="term" value="F:NADH dehydrogenase (ubiquinone) activity"/>
    <property type="evidence" value="ECO:0007669"/>
    <property type="project" value="UniProtKB-UniRule"/>
</dbReference>
<accession>A0A6M9AWT1</accession>
<keyword evidence="9" id="KW-0679">Respiratory chain</keyword>
<evidence type="ECO:0000256" key="5">
    <source>
        <dbReference type="ARBA" id="ARBA00022692"/>
    </source>
</evidence>
<evidence type="ECO:0000256" key="2">
    <source>
        <dbReference type="ARBA" id="ARBA00008472"/>
    </source>
</evidence>
<keyword evidence="9" id="KW-0520">NAD</keyword>
<dbReference type="PANTHER" id="PTHR11058">
    <property type="entry name" value="NADH-UBIQUINONE OXIDOREDUCTASE CHAIN 3"/>
    <property type="match status" value="1"/>
</dbReference>
<evidence type="ECO:0000256" key="9">
    <source>
        <dbReference type="RuleBase" id="RU003640"/>
    </source>
</evidence>
<keyword evidence="5 9" id="KW-0812">Transmembrane</keyword>
<evidence type="ECO:0000313" key="10">
    <source>
        <dbReference type="EMBL" id="QKK69343.1"/>
    </source>
</evidence>
<dbReference type="EC" id="7.1.1.2" evidence="9"/>
<comment type="function">
    <text evidence="9">Core subunit of the mitochondrial membrane respiratory chain NADH dehydrogenase (Complex I) which catalyzes electron transfer from NADH through the respiratory chain, using ubiquinone as an electron acceptor. Essential for the catalytic activity of complex I.</text>
</comment>
<dbReference type="EMBL" id="MK051032">
    <property type="protein sequence ID" value="QKK69343.1"/>
    <property type="molecule type" value="Genomic_DNA"/>
</dbReference>
<dbReference type="InterPro" id="IPR000440">
    <property type="entry name" value="NADH_UbQ/plastoQ_OxRdtase_su3"/>
</dbReference>
<dbReference type="PANTHER" id="PTHR11058:SF9">
    <property type="entry name" value="NADH-UBIQUINONE OXIDOREDUCTASE CHAIN 3"/>
    <property type="match status" value="1"/>
</dbReference>